<name>A0A7W2KDR1_9PSED</name>
<dbReference type="InterPro" id="IPR013217">
    <property type="entry name" value="Methyltransf_12"/>
</dbReference>
<dbReference type="GO" id="GO:0008168">
    <property type="term" value="F:methyltransferase activity"/>
    <property type="evidence" value="ECO:0007669"/>
    <property type="project" value="UniProtKB-KW"/>
</dbReference>
<evidence type="ECO:0000313" key="3">
    <source>
        <dbReference type="Proteomes" id="UP000545074"/>
    </source>
</evidence>
<keyword evidence="2" id="KW-0489">Methyltransferase</keyword>
<dbReference type="EMBL" id="JACGCX010000002">
    <property type="protein sequence ID" value="MBA6096653.1"/>
    <property type="molecule type" value="Genomic_DNA"/>
</dbReference>
<feature type="domain" description="Methyltransferase type 12" evidence="1">
    <location>
        <begin position="58"/>
        <end position="153"/>
    </location>
</feature>
<reference evidence="2 3" key="1">
    <citation type="submission" date="2020-07" db="EMBL/GenBank/DDBJ databases">
        <title>Diversity of carbapenemase encoding genes among Pseudomonas putida group clinical isolates in a tertiary Brazilian hospital.</title>
        <authorList>
            <person name="Alberto-Lei F."/>
            <person name="Nodari C.S."/>
            <person name="Streling A.P."/>
            <person name="Paulino J.T."/>
            <person name="Bessa-Neto F.O."/>
            <person name="Cayo R."/>
            <person name="Gales A.C."/>
        </authorList>
    </citation>
    <scope>NUCLEOTIDE SEQUENCE [LARGE SCALE GENOMIC DNA]</scope>
    <source>
        <strain evidence="2 3">12815</strain>
    </source>
</reference>
<sequence length="273" mass="30708">MDHSLQLNRASWDERAPLHAASKDYAIEQLVRDRDRLSDTVRFDLPLLGDIDGLDVIHLQCHIGTDTLSLARLGAQVCGLDYSAASLAEARVLAARCRTSIEYVESDVYAADKALPGRTFDLVYTGIGALCWLPRIEPWARTVAALLKPGGRLFLRDGHPMLMAVNEDHQDRLQLEYPYFEQQEPTVWHSDQTYVETDQRLAHSETHEWNHGLGEVISALLSHGLHLTTLVEHQSIPWEALPGQMIKGDDGEYRLRQQPARLPLSYTLVAVKA</sequence>
<proteinExistence type="predicted"/>
<comment type="caution">
    <text evidence="2">The sequence shown here is derived from an EMBL/GenBank/DDBJ whole genome shotgun (WGS) entry which is preliminary data.</text>
</comment>
<dbReference type="GO" id="GO:0032259">
    <property type="term" value="P:methylation"/>
    <property type="evidence" value="ECO:0007669"/>
    <property type="project" value="UniProtKB-KW"/>
</dbReference>
<dbReference type="Gene3D" id="3.40.50.150">
    <property type="entry name" value="Vaccinia Virus protein VP39"/>
    <property type="match status" value="1"/>
</dbReference>
<protein>
    <submittedName>
        <fullName evidence="2">Class I SAM-dependent methyltransferase</fullName>
    </submittedName>
</protein>
<evidence type="ECO:0000259" key="1">
    <source>
        <dbReference type="Pfam" id="PF08242"/>
    </source>
</evidence>
<dbReference type="Proteomes" id="UP000545074">
    <property type="component" value="Unassembled WGS sequence"/>
</dbReference>
<organism evidence="2 3">
    <name type="scientific">Pseudomonas juntendi</name>
    <dbReference type="NCBI Taxonomy" id="2666183"/>
    <lineage>
        <taxon>Bacteria</taxon>
        <taxon>Pseudomonadati</taxon>
        <taxon>Pseudomonadota</taxon>
        <taxon>Gammaproteobacteria</taxon>
        <taxon>Pseudomonadales</taxon>
        <taxon>Pseudomonadaceae</taxon>
        <taxon>Pseudomonas</taxon>
    </lineage>
</organism>
<dbReference type="SUPFAM" id="SSF53335">
    <property type="entry name" value="S-adenosyl-L-methionine-dependent methyltransferases"/>
    <property type="match status" value="1"/>
</dbReference>
<accession>A0A7W2KDR1</accession>
<evidence type="ECO:0000313" key="2">
    <source>
        <dbReference type="EMBL" id="MBA6096653.1"/>
    </source>
</evidence>
<dbReference type="Pfam" id="PF08242">
    <property type="entry name" value="Methyltransf_12"/>
    <property type="match status" value="1"/>
</dbReference>
<dbReference type="RefSeq" id="WP_054913017.1">
    <property type="nucleotide sequence ID" value="NZ_BQIO01000004.1"/>
</dbReference>
<dbReference type="PANTHER" id="PTHR43861:SF1">
    <property type="entry name" value="TRANS-ACONITATE 2-METHYLTRANSFERASE"/>
    <property type="match status" value="1"/>
</dbReference>
<dbReference type="AlphaFoldDB" id="A0A7W2KDR1"/>
<dbReference type="InterPro" id="IPR029063">
    <property type="entry name" value="SAM-dependent_MTases_sf"/>
</dbReference>
<dbReference type="CDD" id="cd02440">
    <property type="entry name" value="AdoMet_MTases"/>
    <property type="match status" value="1"/>
</dbReference>
<gene>
    <name evidence="2" type="ORF">H4C80_05770</name>
</gene>
<keyword evidence="2" id="KW-0808">Transferase</keyword>
<dbReference type="PANTHER" id="PTHR43861">
    <property type="entry name" value="TRANS-ACONITATE 2-METHYLTRANSFERASE-RELATED"/>
    <property type="match status" value="1"/>
</dbReference>